<evidence type="ECO:0000256" key="1">
    <source>
        <dbReference type="SAM" id="MobiDB-lite"/>
    </source>
</evidence>
<dbReference type="EMBL" id="JAUTDP010000006">
    <property type="protein sequence ID" value="KAK3398480.1"/>
    <property type="molecule type" value="Genomic_DNA"/>
</dbReference>
<name>A0AAE0PEK2_SORBR</name>
<organism evidence="2 3">
    <name type="scientific">Sordaria brevicollis</name>
    <dbReference type="NCBI Taxonomy" id="83679"/>
    <lineage>
        <taxon>Eukaryota</taxon>
        <taxon>Fungi</taxon>
        <taxon>Dikarya</taxon>
        <taxon>Ascomycota</taxon>
        <taxon>Pezizomycotina</taxon>
        <taxon>Sordariomycetes</taxon>
        <taxon>Sordariomycetidae</taxon>
        <taxon>Sordariales</taxon>
        <taxon>Sordariaceae</taxon>
        <taxon>Sordaria</taxon>
    </lineage>
</organism>
<protein>
    <submittedName>
        <fullName evidence="2">Uncharacterized protein</fullName>
    </submittedName>
</protein>
<sequence length="237" mass="27567">MKTTAQRPSTAGTEAALRLSRHHAAEALKQARRAERAYTSRKRAKLARANRAEAAEHFRQAKGHTKLAVGLGWGWVKGWRYLVLEGWEDMKFKRDESNRKRKDGAKVKRVGEENMEEQKEKGWGKGWGTGKQGEKGAVGKRKWGRKGKEVKGNGVVEETVREVDGSGSDESEDESVRERRRRERKWGKRREKDEQEEVDESERSESEDERRMSDDESDCDQRRRSRRKSRRSRDEKV</sequence>
<accession>A0AAE0PEK2</accession>
<comment type="caution">
    <text evidence="2">The sequence shown here is derived from an EMBL/GenBank/DDBJ whole genome shotgun (WGS) entry which is preliminary data.</text>
</comment>
<feature type="region of interest" description="Disordered" evidence="1">
    <location>
        <begin position="96"/>
        <end position="237"/>
    </location>
</feature>
<feature type="compositionally biased region" description="Basic and acidic residues" evidence="1">
    <location>
        <begin position="201"/>
        <end position="222"/>
    </location>
</feature>
<evidence type="ECO:0000313" key="2">
    <source>
        <dbReference type="EMBL" id="KAK3398480.1"/>
    </source>
</evidence>
<reference evidence="2" key="1">
    <citation type="journal article" date="2023" name="Mol. Phylogenet. Evol.">
        <title>Genome-scale phylogeny and comparative genomics of the fungal order Sordariales.</title>
        <authorList>
            <person name="Hensen N."/>
            <person name="Bonometti L."/>
            <person name="Westerberg I."/>
            <person name="Brannstrom I.O."/>
            <person name="Guillou S."/>
            <person name="Cros-Aarteil S."/>
            <person name="Calhoun S."/>
            <person name="Haridas S."/>
            <person name="Kuo A."/>
            <person name="Mondo S."/>
            <person name="Pangilinan J."/>
            <person name="Riley R."/>
            <person name="LaButti K."/>
            <person name="Andreopoulos B."/>
            <person name="Lipzen A."/>
            <person name="Chen C."/>
            <person name="Yan M."/>
            <person name="Daum C."/>
            <person name="Ng V."/>
            <person name="Clum A."/>
            <person name="Steindorff A."/>
            <person name="Ohm R.A."/>
            <person name="Martin F."/>
            <person name="Silar P."/>
            <person name="Natvig D.O."/>
            <person name="Lalanne C."/>
            <person name="Gautier V."/>
            <person name="Ament-Velasquez S.L."/>
            <person name="Kruys A."/>
            <person name="Hutchinson M.I."/>
            <person name="Powell A.J."/>
            <person name="Barry K."/>
            <person name="Miller A.N."/>
            <person name="Grigoriev I.V."/>
            <person name="Debuchy R."/>
            <person name="Gladieux P."/>
            <person name="Hiltunen Thoren M."/>
            <person name="Johannesson H."/>
        </authorList>
    </citation>
    <scope>NUCLEOTIDE SEQUENCE</scope>
    <source>
        <strain evidence="2">FGSC 1904</strain>
    </source>
</reference>
<proteinExistence type="predicted"/>
<gene>
    <name evidence="2" type="ORF">B0T20DRAFT_507018</name>
</gene>
<keyword evidence="3" id="KW-1185">Reference proteome</keyword>
<dbReference type="Proteomes" id="UP001281003">
    <property type="component" value="Unassembled WGS sequence"/>
</dbReference>
<feature type="compositionally biased region" description="Basic and acidic residues" evidence="1">
    <location>
        <begin position="96"/>
        <end position="123"/>
    </location>
</feature>
<reference evidence="2" key="2">
    <citation type="submission" date="2023-07" db="EMBL/GenBank/DDBJ databases">
        <authorList>
            <consortium name="Lawrence Berkeley National Laboratory"/>
            <person name="Haridas S."/>
            <person name="Hensen N."/>
            <person name="Bonometti L."/>
            <person name="Westerberg I."/>
            <person name="Brannstrom I.O."/>
            <person name="Guillou S."/>
            <person name="Cros-Aarteil S."/>
            <person name="Calhoun S."/>
            <person name="Kuo A."/>
            <person name="Mondo S."/>
            <person name="Pangilinan J."/>
            <person name="Riley R."/>
            <person name="LaButti K."/>
            <person name="Andreopoulos B."/>
            <person name="Lipzen A."/>
            <person name="Chen C."/>
            <person name="Yanf M."/>
            <person name="Daum C."/>
            <person name="Ng V."/>
            <person name="Clum A."/>
            <person name="Steindorff A."/>
            <person name="Ohm R."/>
            <person name="Martin F."/>
            <person name="Silar P."/>
            <person name="Natvig D."/>
            <person name="Lalanne C."/>
            <person name="Gautier V."/>
            <person name="Ament-velasquez S.L."/>
            <person name="Kruys A."/>
            <person name="Hutchinson M.I."/>
            <person name="Powell A.J."/>
            <person name="Barry K."/>
            <person name="Miller A.N."/>
            <person name="Grigoriev I.V."/>
            <person name="Debuchy R."/>
            <person name="Gladieux P."/>
            <person name="Thoren M.H."/>
            <person name="Johannesson H."/>
        </authorList>
    </citation>
    <scope>NUCLEOTIDE SEQUENCE</scope>
    <source>
        <strain evidence="2">FGSC 1904</strain>
    </source>
</reference>
<feature type="compositionally biased region" description="Basic residues" evidence="1">
    <location>
        <begin position="178"/>
        <end position="189"/>
    </location>
</feature>
<dbReference type="AlphaFoldDB" id="A0AAE0PEK2"/>
<evidence type="ECO:0000313" key="3">
    <source>
        <dbReference type="Proteomes" id="UP001281003"/>
    </source>
</evidence>